<dbReference type="EMBL" id="BMVO01000001">
    <property type="protein sequence ID" value="GHA84607.1"/>
    <property type="molecule type" value="Genomic_DNA"/>
</dbReference>
<evidence type="ECO:0008006" key="3">
    <source>
        <dbReference type="Google" id="ProtNLM"/>
    </source>
</evidence>
<dbReference type="Proteomes" id="UP000599437">
    <property type="component" value="Unassembled WGS sequence"/>
</dbReference>
<gene>
    <name evidence="1" type="ORF">GCM10010346_03910</name>
</gene>
<accession>A0ABQ3DEP0</accession>
<dbReference type="RefSeq" id="WP_138894378.1">
    <property type="nucleotide sequence ID" value="NZ_BMVO01000001.1"/>
</dbReference>
<proteinExistence type="predicted"/>
<organism evidence="1 2">
    <name type="scientific">Streptomyces chryseus</name>
    <dbReference type="NCBI Taxonomy" id="68186"/>
    <lineage>
        <taxon>Bacteria</taxon>
        <taxon>Bacillati</taxon>
        <taxon>Actinomycetota</taxon>
        <taxon>Actinomycetes</taxon>
        <taxon>Kitasatosporales</taxon>
        <taxon>Streptomycetaceae</taxon>
        <taxon>Streptomyces</taxon>
    </lineage>
</organism>
<keyword evidence="2" id="KW-1185">Reference proteome</keyword>
<evidence type="ECO:0000313" key="1">
    <source>
        <dbReference type="EMBL" id="GHA84607.1"/>
    </source>
</evidence>
<sequence>MSEIRDVHERTVEAPAEVVGPLLDRLSATDDPIFPTPAWEPMCFDGPLAVGAAGGHGPVRYSVAAYEPGRRVRFAFAPPDNGFHEMTVEPLGPGRCVVRHVLEQDLRGGRLLLWLAVVKAVHGTVVEEVFDNIERVAAGPVESPVRWSAWVRLLHRLNWGRAVAVDIPERAGLIRTALDRPAYRDAYRMELLPGMPRDPDGWTGILRDAFPVVAREGGELLMNVDTAGVTARASILVDDRYVTLSTVARADTPQGRLYWGVVRRVHPFMARLMLRRTHRGLALAAPSAGERALAESAVSSGGPENGLAG</sequence>
<name>A0ABQ3DEP0_9ACTN</name>
<protein>
    <recommendedName>
        <fullName evidence="3">DUF2867 domain-containing protein</fullName>
    </recommendedName>
</protein>
<dbReference type="SUPFAM" id="SSF55961">
    <property type="entry name" value="Bet v1-like"/>
    <property type="match status" value="1"/>
</dbReference>
<evidence type="ECO:0000313" key="2">
    <source>
        <dbReference type="Proteomes" id="UP000599437"/>
    </source>
</evidence>
<comment type="caution">
    <text evidence="1">The sequence shown here is derived from an EMBL/GenBank/DDBJ whole genome shotgun (WGS) entry which is preliminary data.</text>
</comment>
<reference evidence="2" key="1">
    <citation type="journal article" date="2019" name="Int. J. Syst. Evol. Microbiol.">
        <title>The Global Catalogue of Microorganisms (GCM) 10K type strain sequencing project: providing services to taxonomists for standard genome sequencing and annotation.</title>
        <authorList>
            <consortium name="The Broad Institute Genomics Platform"/>
            <consortium name="The Broad Institute Genome Sequencing Center for Infectious Disease"/>
            <person name="Wu L."/>
            <person name="Ma J."/>
        </authorList>
    </citation>
    <scope>NUCLEOTIDE SEQUENCE [LARGE SCALE GENOMIC DNA]</scope>
    <source>
        <strain evidence="2">JCM 4737</strain>
    </source>
</reference>